<sequence>MAAKDHSSSHVMKIRLTSYVRKTNNTKTLAPTFISEISYNNCHQLTSFRNTLFQIFSIHSRPVMTRITNTLSRCTT</sequence>
<dbReference type="EMBL" id="RBNL01003472">
    <property type="protein sequence ID" value="RML50141.1"/>
    <property type="molecule type" value="Genomic_DNA"/>
</dbReference>
<protein>
    <submittedName>
        <fullName evidence="1">Uncharacterized protein</fullName>
    </submittedName>
</protein>
<name>A0A3M2WF50_PSEYM</name>
<evidence type="ECO:0000313" key="1">
    <source>
        <dbReference type="EMBL" id="RML50141.1"/>
    </source>
</evidence>
<proteinExistence type="predicted"/>
<dbReference type="Proteomes" id="UP000282378">
    <property type="component" value="Unassembled WGS sequence"/>
</dbReference>
<gene>
    <name evidence="1" type="ORF">APX70_200579</name>
</gene>
<evidence type="ECO:0000313" key="2">
    <source>
        <dbReference type="Proteomes" id="UP000282378"/>
    </source>
</evidence>
<organism evidence="1 2">
    <name type="scientific">Pseudomonas syringae pv. maculicola</name>
    <dbReference type="NCBI Taxonomy" id="59511"/>
    <lineage>
        <taxon>Bacteria</taxon>
        <taxon>Pseudomonadati</taxon>
        <taxon>Pseudomonadota</taxon>
        <taxon>Gammaproteobacteria</taxon>
        <taxon>Pseudomonadales</taxon>
        <taxon>Pseudomonadaceae</taxon>
        <taxon>Pseudomonas</taxon>
    </lineage>
</organism>
<dbReference type="AlphaFoldDB" id="A0A3M2WF50"/>
<comment type="caution">
    <text evidence="1">The sequence shown here is derived from an EMBL/GenBank/DDBJ whole genome shotgun (WGS) entry which is preliminary data.</text>
</comment>
<accession>A0A3M2WF50</accession>
<reference evidence="1 2" key="1">
    <citation type="submission" date="2018-08" db="EMBL/GenBank/DDBJ databases">
        <title>Recombination of ecologically and evolutionarily significant loci maintains genetic cohesion in the Pseudomonas syringae species complex.</title>
        <authorList>
            <person name="Dillon M."/>
            <person name="Thakur S."/>
            <person name="Almeida R.N.D."/>
            <person name="Weir B.S."/>
            <person name="Guttman D.S."/>
        </authorList>
    </citation>
    <scope>NUCLEOTIDE SEQUENCE [LARGE SCALE GENOMIC DNA]</scope>
    <source>
        <strain evidence="1 2">88_10</strain>
    </source>
</reference>